<evidence type="ECO:0000256" key="1">
    <source>
        <dbReference type="ARBA" id="ARBA00004251"/>
    </source>
</evidence>
<keyword evidence="6" id="KW-0732">Signal</keyword>
<dbReference type="Pfam" id="PF13855">
    <property type="entry name" value="LRR_8"/>
    <property type="match status" value="1"/>
</dbReference>
<evidence type="ECO:0000313" key="12">
    <source>
        <dbReference type="Proteomes" id="UP000245207"/>
    </source>
</evidence>
<accession>A0A2U1PUP2</accession>
<dbReference type="GO" id="GO:0005886">
    <property type="term" value="C:plasma membrane"/>
    <property type="evidence" value="ECO:0007669"/>
    <property type="project" value="UniProtKB-SubCell"/>
</dbReference>
<dbReference type="PANTHER" id="PTHR48061:SF12">
    <property type="entry name" value="DISEASE RESISTANCE LIKE PROTEIN"/>
    <property type="match status" value="1"/>
</dbReference>
<keyword evidence="3" id="KW-1003">Cell membrane</keyword>
<evidence type="ECO:0000256" key="7">
    <source>
        <dbReference type="ARBA" id="ARBA00022737"/>
    </source>
</evidence>
<dbReference type="FunFam" id="3.80.10.10:FF:000041">
    <property type="entry name" value="LRR receptor-like serine/threonine-protein kinase ERECTA"/>
    <property type="match status" value="1"/>
</dbReference>
<dbReference type="OrthoDB" id="442066at2759"/>
<evidence type="ECO:0000256" key="8">
    <source>
        <dbReference type="ARBA" id="ARBA00022989"/>
    </source>
</evidence>
<keyword evidence="5" id="KW-0812">Transmembrane</keyword>
<name>A0A2U1PUP2_ARTAN</name>
<evidence type="ECO:0000256" key="3">
    <source>
        <dbReference type="ARBA" id="ARBA00022475"/>
    </source>
</evidence>
<evidence type="ECO:0000256" key="9">
    <source>
        <dbReference type="ARBA" id="ARBA00023136"/>
    </source>
</evidence>
<reference evidence="11 12" key="1">
    <citation type="journal article" date="2018" name="Mol. Plant">
        <title>The genome of Artemisia annua provides insight into the evolution of Asteraceae family and artemisinin biosynthesis.</title>
        <authorList>
            <person name="Shen Q."/>
            <person name="Zhang L."/>
            <person name="Liao Z."/>
            <person name="Wang S."/>
            <person name="Yan T."/>
            <person name="Shi P."/>
            <person name="Liu M."/>
            <person name="Fu X."/>
            <person name="Pan Q."/>
            <person name="Wang Y."/>
            <person name="Lv Z."/>
            <person name="Lu X."/>
            <person name="Zhang F."/>
            <person name="Jiang W."/>
            <person name="Ma Y."/>
            <person name="Chen M."/>
            <person name="Hao X."/>
            <person name="Li L."/>
            <person name="Tang Y."/>
            <person name="Lv G."/>
            <person name="Zhou Y."/>
            <person name="Sun X."/>
            <person name="Brodelius P.E."/>
            <person name="Rose J.K.C."/>
            <person name="Tang K."/>
        </authorList>
    </citation>
    <scope>NUCLEOTIDE SEQUENCE [LARGE SCALE GENOMIC DNA]</scope>
    <source>
        <strain evidence="12">cv. Huhao1</strain>
        <tissue evidence="11">Leaf</tissue>
    </source>
</reference>
<comment type="similarity">
    <text evidence="2">Belongs to the RLP family.</text>
</comment>
<evidence type="ECO:0000256" key="6">
    <source>
        <dbReference type="ARBA" id="ARBA00022729"/>
    </source>
</evidence>
<dbReference type="InterPro" id="IPR046956">
    <property type="entry name" value="RLP23-like"/>
</dbReference>
<dbReference type="InterPro" id="IPR003591">
    <property type="entry name" value="Leu-rich_rpt_typical-subtyp"/>
</dbReference>
<protein>
    <submittedName>
        <fullName evidence="11">Leucine-rich repeat protein</fullName>
    </submittedName>
</protein>
<dbReference type="GO" id="GO:0051707">
    <property type="term" value="P:response to other organism"/>
    <property type="evidence" value="ECO:0007669"/>
    <property type="project" value="UniProtKB-ARBA"/>
</dbReference>
<keyword evidence="12" id="KW-1185">Reference proteome</keyword>
<dbReference type="EMBL" id="PKPP01000712">
    <property type="protein sequence ID" value="PWA89479.1"/>
    <property type="molecule type" value="Genomic_DNA"/>
</dbReference>
<keyword evidence="8" id="KW-1133">Transmembrane helix</keyword>
<dbReference type="SMART" id="SM00369">
    <property type="entry name" value="LRR_TYP"/>
    <property type="match status" value="5"/>
</dbReference>
<evidence type="ECO:0000256" key="10">
    <source>
        <dbReference type="ARBA" id="ARBA00023180"/>
    </source>
</evidence>
<keyword evidence="10" id="KW-0325">Glycoprotein</keyword>
<keyword evidence="4" id="KW-0433">Leucine-rich repeat</keyword>
<evidence type="ECO:0000256" key="5">
    <source>
        <dbReference type="ARBA" id="ARBA00022692"/>
    </source>
</evidence>
<evidence type="ECO:0000256" key="2">
    <source>
        <dbReference type="ARBA" id="ARBA00009592"/>
    </source>
</evidence>
<comment type="caution">
    <text evidence="11">The sequence shown here is derived from an EMBL/GenBank/DDBJ whole genome shotgun (WGS) entry which is preliminary data.</text>
</comment>
<dbReference type="InterPro" id="IPR001611">
    <property type="entry name" value="Leu-rich_rpt"/>
</dbReference>
<dbReference type="AlphaFoldDB" id="A0A2U1PUP2"/>
<dbReference type="PRINTS" id="PR00019">
    <property type="entry name" value="LEURICHRPT"/>
</dbReference>
<dbReference type="Proteomes" id="UP000245207">
    <property type="component" value="Unassembled WGS sequence"/>
</dbReference>
<dbReference type="InterPro" id="IPR032675">
    <property type="entry name" value="LRR_dom_sf"/>
</dbReference>
<gene>
    <name evidence="11" type="ORF">CTI12_AA108160</name>
</gene>
<sequence length="695" mass="76793">MTYGQLSVGSEFKKNMYLNDTASFTSNAYPKSQVPSGIGRLSQLENLNLSYSSFSGHVPKEISYLTQLVSLDLTGNKLKLQSPGFRNLVQSSKVNISSEIPDVLANCSSLTSLVLRDCGLTGYFPIGIFDLSTLQLLDVQDNYELSGYFTEFHGNSQLKDLIIGGTKFQGEFPASIGNLMHLNQLNLYGCSFNGPLPVSVSNLTQLIITLIQAIVTCLLHDLYLDNNKIEGLVPAWMWNISKETLSELSLTENLLTGFEQQSPVAPWARLHILDLSHNMLRGLIPMPPPATQNFFSQVPSGIGRLSQLENLNLSYSSFSGHVPKEISYLTQLVSLDLTGNKLKLQSPGFRNLVQSSKVNISSEIPDVLANCSSLTSLVLRDCGLTGYFPIGLCDLSTLQHLDVQDNYELSGYFTEFHGNSQLKDLIIGGTKFQGELPASVGCLIHLNQLNLYVCSFNGPLPVSVSNLTQLTVLDLGYNNFDTSNCDLLGKFPNLSYLDLSGNNLSCEIPSSIGDLTQLREIYLIDTNMKLKALNLGGNRITLSATNNHSNTSPPKFQILRLQSCNLRAFLHFLRFQHPLHDLYLDNNKIEGLVPAWMWNISKETLSELSLTENLLTGFEQQSPVAPWARLHILDLSHNMLRGLIRMPPPATQNFFVSNNKLTGEIPPSICDLQSLELLDLSYNNITGSFLHALGT</sequence>
<dbReference type="Gene3D" id="3.80.10.10">
    <property type="entry name" value="Ribonuclease Inhibitor"/>
    <property type="match status" value="6"/>
</dbReference>
<keyword evidence="7" id="KW-0677">Repeat</keyword>
<dbReference type="Pfam" id="PF00560">
    <property type="entry name" value="LRR_1"/>
    <property type="match status" value="4"/>
</dbReference>
<dbReference type="PANTHER" id="PTHR48061">
    <property type="entry name" value="LEUCINE-RICH REPEAT RECEPTOR PROTEIN KINASE EMS1-LIKE-RELATED"/>
    <property type="match status" value="1"/>
</dbReference>
<proteinExistence type="inferred from homology"/>
<comment type="subcellular location">
    <subcellularLocation>
        <location evidence="1">Cell membrane</location>
        <topology evidence="1">Single-pass type I membrane protein</topology>
    </subcellularLocation>
</comment>
<dbReference type="SUPFAM" id="SSF52058">
    <property type="entry name" value="L domain-like"/>
    <property type="match status" value="3"/>
</dbReference>
<dbReference type="GO" id="GO:0006952">
    <property type="term" value="P:defense response"/>
    <property type="evidence" value="ECO:0007669"/>
    <property type="project" value="UniProtKB-ARBA"/>
</dbReference>
<dbReference type="STRING" id="35608.A0A2U1PUP2"/>
<evidence type="ECO:0000313" key="11">
    <source>
        <dbReference type="EMBL" id="PWA89479.1"/>
    </source>
</evidence>
<evidence type="ECO:0000256" key="4">
    <source>
        <dbReference type="ARBA" id="ARBA00022614"/>
    </source>
</evidence>
<keyword evidence="9" id="KW-0472">Membrane</keyword>
<organism evidence="11 12">
    <name type="scientific">Artemisia annua</name>
    <name type="common">Sweet wormwood</name>
    <dbReference type="NCBI Taxonomy" id="35608"/>
    <lineage>
        <taxon>Eukaryota</taxon>
        <taxon>Viridiplantae</taxon>
        <taxon>Streptophyta</taxon>
        <taxon>Embryophyta</taxon>
        <taxon>Tracheophyta</taxon>
        <taxon>Spermatophyta</taxon>
        <taxon>Magnoliopsida</taxon>
        <taxon>eudicotyledons</taxon>
        <taxon>Gunneridae</taxon>
        <taxon>Pentapetalae</taxon>
        <taxon>asterids</taxon>
        <taxon>campanulids</taxon>
        <taxon>Asterales</taxon>
        <taxon>Asteraceae</taxon>
        <taxon>Asteroideae</taxon>
        <taxon>Anthemideae</taxon>
        <taxon>Artemisiinae</taxon>
        <taxon>Artemisia</taxon>
    </lineage>
</organism>